<dbReference type="AlphaFoldDB" id="A0A099IA81"/>
<dbReference type="RefSeq" id="WP_002606338.1">
    <property type="nucleotide sequence ID" value="NZ_CP022722.1"/>
</dbReference>
<dbReference type="Proteomes" id="UP000030008">
    <property type="component" value="Unassembled WGS sequence"/>
</dbReference>
<evidence type="ECO:0000313" key="5">
    <source>
        <dbReference type="Proteomes" id="UP000030008"/>
    </source>
</evidence>
<evidence type="ECO:0000313" key="6">
    <source>
        <dbReference type="Proteomes" id="UP000503330"/>
    </source>
</evidence>
<sequence>MLYYFFSIKQKESAYLFEGLDITKDAQVMKLQNQYPVIFLTLKDMKNNTFEKQLTMFSYLMQEIIRNNHELLTSERINEFDKERMKSLYRGAQNEVELQNALRFISGCLEQHYQKQVIILIDE</sequence>
<dbReference type="Proteomes" id="UP000503330">
    <property type="component" value="Chromosome"/>
</dbReference>
<gene>
    <name evidence="2" type="ORF">CIAN88_06165</name>
    <name evidence="4" type="ORF">G4D54_21475</name>
    <name evidence="3" type="ORF">GT664_19615</name>
</gene>
<dbReference type="InterPro" id="IPR018631">
    <property type="entry name" value="AAA-ATPase-like_dom"/>
</dbReference>
<organism evidence="2 5">
    <name type="scientific">Clostridium innocuum</name>
    <dbReference type="NCBI Taxonomy" id="1522"/>
    <lineage>
        <taxon>Bacteria</taxon>
        <taxon>Bacillati</taxon>
        <taxon>Bacillota</taxon>
        <taxon>Clostridia</taxon>
        <taxon>Eubacteriales</taxon>
        <taxon>Clostridiaceae</taxon>
        <taxon>Clostridium</taxon>
    </lineage>
</organism>
<dbReference type="PANTHER" id="PTHR34825:SF1">
    <property type="entry name" value="AAA-ATPASE-LIKE DOMAIN-CONTAINING PROTEIN"/>
    <property type="match status" value="1"/>
</dbReference>
<dbReference type="Proteomes" id="UP000604383">
    <property type="component" value="Unassembled WGS sequence"/>
</dbReference>
<dbReference type="EMBL" id="JQIF01000023">
    <property type="protein sequence ID" value="KGJ54122.1"/>
    <property type="molecule type" value="Genomic_DNA"/>
</dbReference>
<evidence type="ECO:0000313" key="3">
    <source>
        <dbReference type="EMBL" id="MZH57902.1"/>
    </source>
</evidence>
<protein>
    <submittedName>
        <fullName evidence="3">AAA family ATPase</fullName>
    </submittedName>
</protein>
<evidence type="ECO:0000259" key="1">
    <source>
        <dbReference type="Pfam" id="PF09820"/>
    </source>
</evidence>
<dbReference type="EMBL" id="WWTN01000047">
    <property type="protein sequence ID" value="MZH57902.1"/>
    <property type="molecule type" value="Genomic_DNA"/>
</dbReference>
<reference evidence="2 5" key="1">
    <citation type="submission" date="2014-08" db="EMBL/GenBank/DDBJ databases">
        <title>Clostridium innocuum, an unnegligible vancomycin-resistant pathogen causing extra-intestinal infections.</title>
        <authorList>
            <person name="Feng Y."/>
            <person name="Chiu C.-H."/>
        </authorList>
    </citation>
    <scope>NUCLEOTIDE SEQUENCE [LARGE SCALE GENOMIC DNA]</scope>
    <source>
        <strain evidence="2 5">AN88</strain>
    </source>
</reference>
<dbReference type="PANTHER" id="PTHR34825">
    <property type="entry name" value="CONSERVED PROTEIN, WITH A WEAK D-GALACTARATE DEHYDRATASE/ALTRONATE HYDROLASE DOMAIN"/>
    <property type="match status" value="1"/>
</dbReference>
<name>A0A099IA81_CLOIN</name>
<dbReference type="Pfam" id="PF09820">
    <property type="entry name" value="AAA-ATPase_like"/>
    <property type="match status" value="1"/>
</dbReference>
<proteinExistence type="predicted"/>
<reference evidence="4 6" key="3">
    <citation type="submission" date="2020-02" db="EMBL/GenBank/DDBJ databases">
        <authorList>
            <person name="Kociolek L.K."/>
            <person name="Ozer E.A."/>
        </authorList>
    </citation>
    <scope>NUCLEOTIDE SEQUENCE [LARGE SCALE GENOMIC DNA]</scope>
    <source>
        <strain evidence="4 6">ATCC 14501</strain>
    </source>
</reference>
<accession>A0A099IA81</accession>
<evidence type="ECO:0000313" key="2">
    <source>
        <dbReference type="EMBL" id="KGJ54122.1"/>
    </source>
</evidence>
<dbReference type="EMBL" id="CP048838">
    <property type="protein sequence ID" value="QJA04819.1"/>
    <property type="molecule type" value="Genomic_DNA"/>
</dbReference>
<reference evidence="3" key="2">
    <citation type="journal article" date="2019" name="Nat. Med.">
        <title>A library of human gut bacterial isolates paired with longitudinal multiomics data enables mechanistic microbiome research.</title>
        <authorList>
            <person name="Poyet M."/>
            <person name="Groussin M."/>
            <person name="Gibbons S.M."/>
            <person name="Avila-Pacheco J."/>
            <person name="Jiang X."/>
            <person name="Kearney S.M."/>
            <person name="Perrotta A.R."/>
            <person name="Berdy B."/>
            <person name="Zhao S."/>
            <person name="Lieberman T.D."/>
            <person name="Swanson P.K."/>
            <person name="Smith M."/>
            <person name="Roesemann S."/>
            <person name="Alexander J.E."/>
            <person name="Rich S.A."/>
            <person name="Livny J."/>
            <person name="Vlamakis H."/>
            <person name="Clish C."/>
            <person name="Bullock K."/>
            <person name="Deik A."/>
            <person name="Scott J."/>
            <person name="Pierce K.A."/>
            <person name="Xavier R.J."/>
            <person name="Alm E.J."/>
        </authorList>
    </citation>
    <scope>NUCLEOTIDE SEQUENCE</scope>
    <source>
        <strain evidence="3">BIOML-A12</strain>
    </source>
</reference>
<evidence type="ECO:0000313" key="4">
    <source>
        <dbReference type="EMBL" id="QJA04819.1"/>
    </source>
</evidence>
<feature type="domain" description="AAA-ATPase-like" evidence="1">
    <location>
        <begin position="1"/>
        <end position="123"/>
    </location>
</feature>